<comment type="caution">
    <text evidence="2">The sequence shown here is derived from an EMBL/GenBank/DDBJ whole genome shotgun (WGS) entry which is preliminary data.</text>
</comment>
<evidence type="ECO:0000259" key="1">
    <source>
        <dbReference type="Pfam" id="PF02464"/>
    </source>
</evidence>
<dbReference type="EMBL" id="VDFU01000029">
    <property type="protein sequence ID" value="TNC46981.1"/>
    <property type="molecule type" value="Genomic_DNA"/>
</dbReference>
<dbReference type="RefSeq" id="WP_139078332.1">
    <property type="nucleotide sequence ID" value="NZ_VDFU01000029.1"/>
</dbReference>
<dbReference type="NCBIfam" id="TIGR00199">
    <property type="entry name" value="PncC_domain"/>
    <property type="match status" value="1"/>
</dbReference>
<dbReference type="Gene3D" id="3.90.950.20">
    <property type="entry name" value="CinA-like"/>
    <property type="match status" value="1"/>
</dbReference>
<dbReference type="Proteomes" id="UP000305887">
    <property type="component" value="Unassembled WGS sequence"/>
</dbReference>
<dbReference type="OrthoDB" id="9801454at2"/>
<sequence>MTETLSSDLPASLEAAIDRVLKTACSKELRLATAESCTGGLLASLLTDVSGCSHAFERGFVVYTEEAKTQMLGVSPAVLEEHTAVSEPVARAMAEGALDRSPADIAVAITGYAGPAGDEEEGLVHFACARRGRDTIHREAHYGAIGRGGVRLECLKAATKMIEEMLD</sequence>
<dbReference type="SUPFAM" id="SSF142433">
    <property type="entry name" value="CinA-like"/>
    <property type="match status" value="1"/>
</dbReference>
<organism evidence="2 3">
    <name type="scientific">Rubellimicrobium rubrum</name>
    <dbReference type="NCBI Taxonomy" id="2585369"/>
    <lineage>
        <taxon>Bacteria</taxon>
        <taxon>Pseudomonadati</taxon>
        <taxon>Pseudomonadota</taxon>
        <taxon>Alphaproteobacteria</taxon>
        <taxon>Rhodobacterales</taxon>
        <taxon>Roseobacteraceae</taxon>
        <taxon>Rubellimicrobium</taxon>
    </lineage>
</organism>
<proteinExistence type="predicted"/>
<evidence type="ECO:0000313" key="2">
    <source>
        <dbReference type="EMBL" id="TNC46981.1"/>
    </source>
</evidence>
<dbReference type="AlphaFoldDB" id="A0A5C4MME5"/>
<name>A0A5C4MME5_9RHOB</name>
<keyword evidence="3" id="KW-1185">Reference proteome</keyword>
<evidence type="ECO:0000313" key="3">
    <source>
        <dbReference type="Proteomes" id="UP000305887"/>
    </source>
</evidence>
<feature type="domain" description="CinA C-terminal" evidence="1">
    <location>
        <begin position="18"/>
        <end position="166"/>
    </location>
</feature>
<dbReference type="InterPro" id="IPR036653">
    <property type="entry name" value="CinA-like_C"/>
</dbReference>
<dbReference type="Pfam" id="PF02464">
    <property type="entry name" value="CinA"/>
    <property type="match status" value="1"/>
</dbReference>
<reference evidence="2 3" key="1">
    <citation type="submission" date="2019-06" db="EMBL/GenBank/DDBJ databases">
        <title>YIM 131921 draft genome.</title>
        <authorList>
            <person name="Jiang L."/>
        </authorList>
    </citation>
    <scope>NUCLEOTIDE SEQUENCE [LARGE SCALE GENOMIC DNA]</scope>
    <source>
        <strain evidence="2 3">YIM 131921</strain>
    </source>
</reference>
<accession>A0A5C4MME5</accession>
<dbReference type="InterPro" id="IPR008136">
    <property type="entry name" value="CinA_C"/>
</dbReference>
<protein>
    <submittedName>
        <fullName evidence="2">CinA family protein</fullName>
    </submittedName>
</protein>
<gene>
    <name evidence="2" type="ORF">FHG66_17460</name>
</gene>